<evidence type="ECO:0000259" key="9">
    <source>
        <dbReference type="Pfam" id="PF17657"/>
    </source>
</evidence>
<name>A0A445MQU6_9BACT</name>
<keyword evidence="2" id="KW-0808">Transferase</keyword>
<keyword evidence="3" id="KW-0548">Nucleotidyltransferase</keyword>
<evidence type="ECO:0000256" key="4">
    <source>
        <dbReference type="ARBA" id="ARBA00022705"/>
    </source>
</evidence>
<dbReference type="InterPro" id="IPR040982">
    <property type="entry name" value="DNA_pol3_finger"/>
</dbReference>
<dbReference type="Gene3D" id="1.10.150.870">
    <property type="match status" value="1"/>
</dbReference>
<reference evidence="10" key="1">
    <citation type="submission" date="2018-01" db="EMBL/GenBank/DDBJ databases">
        <authorList>
            <person name="Regsiter A."/>
            <person name="William W."/>
        </authorList>
    </citation>
    <scope>NUCLEOTIDE SEQUENCE</scope>
    <source>
        <strain evidence="10">TRIP AH-1</strain>
    </source>
</reference>
<feature type="domain" description="Bacterial DNA polymerase III alpha subunit NTPase" evidence="7">
    <location>
        <begin position="2"/>
        <end position="113"/>
    </location>
</feature>
<evidence type="ECO:0000256" key="1">
    <source>
        <dbReference type="ARBA" id="ARBA00012417"/>
    </source>
</evidence>
<dbReference type="CDD" id="cd04485">
    <property type="entry name" value="DnaE_OBF"/>
    <property type="match status" value="1"/>
</dbReference>
<evidence type="ECO:0000259" key="8">
    <source>
        <dbReference type="Pfam" id="PF14579"/>
    </source>
</evidence>
<feature type="domain" description="DNA polymerase III alpha subunit finger" evidence="9">
    <location>
        <begin position="116"/>
        <end position="289"/>
    </location>
</feature>
<dbReference type="GO" id="GO:0008408">
    <property type="term" value="F:3'-5' exonuclease activity"/>
    <property type="evidence" value="ECO:0007669"/>
    <property type="project" value="InterPro"/>
</dbReference>
<keyword evidence="5" id="KW-0239">DNA-directed DNA polymerase</keyword>
<proteinExistence type="predicted"/>
<dbReference type="EC" id="2.7.7.7" evidence="1"/>
<sequence>MAKVFGLTDREIGRVTDKIGYGWRLRDIWQELSKNPKMRGIEFKRPWDEILSSAARLEDHFRHLSTHCGGLVVVPDEIRRYCPVEISASGLQVLQWEKDSVEEGGLVKIDILGNRTLAVIRDTLDLVEKNYGRRIDYADLNPIDDPETIKIFYNGDTFGVFYFESPATRQVLKKVSHGLDLERYQAMDHFHLNVVVTSIIRPASNKDIRTWVLRLHGRPWDAPHPLLRPVLAETLGVMVFQEQLSQAAIHMAGFGPADAETLRKVVNKKHREKRLRDFYAMFVRGARERSVDEKVIEKVWQMMMGFDGYSFCKPHSASYTLVAYKSAYLKAYYPAEFMASVISNGGGYYSTFGYLSEAKRMGLKVLPPDVNLSEIKYTGKDRSIRIGLMQLKDISREAKEFIVHEREKNGPFVSMKDFLVRTWQHVRFEDTRILIKAGCLDSISCGAARSGLMWQAVAFFHQKEDKRTPTLFEKTLDSIRPDNRGAYQGQYPKSLVLKYEMDTLGFYLSAHPLDLYLNKLRGVDYIRAKDMGIYVGKTIKTIGWLVTGKTVTTRKGEAMKFISFEDQTGIYEAVFFPRVYQQYCHMLNAARPFILKGKVEEDLGAVSITVDAITFADRVDSDGLWVSGCGLRKTSMNPYFKGKSVKA</sequence>
<dbReference type="Pfam" id="PF07733">
    <property type="entry name" value="DNA_pol3_alpha"/>
    <property type="match status" value="1"/>
</dbReference>
<dbReference type="Pfam" id="PF14579">
    <property type="entry name" value="HHH_6"/>
    <property type="match status" value="1"/>
</dbReference>
<feature type="domain" description="DNA polymerase helix-hairpin-helix motif" evidence="8">
    <location>
        <begin position="362"/>
        <end position="444"/>
    </location>
</feature>
<evidence type="ECO:0000256" key="2">
    <source>
        <dbReference type="ARBA" id="ARBA00022679"/>
    </source>
</evidence>
<keyword evidence="4" id="KW-0235">DNA replication</keyword>
<evidence type="ECO:0000313" key="10">
    <source>
        <dbReference type="EMBL" id="SPD71835.1"/>
    </source>
</evidence>
<dbReference type="InterPro" id="IPR011708">
    <property type="entry name" value="DNA_pol3_alpha_NTPase_dom"/>
</dbReference>
<dbReference type="InterPro" id="IPR004805">
    <property type="entry name" value="DnaE2/DnaE/PolC"/>
</dbReference>
<protein>
    <recommendedName>
        <fullName evidence="1">DNA-directed DNA polymerase</fullName>
        <ecNumber evidence="1">2.7.7.7</ecNumber>
    </recommendedName>
</protein>
<accession>A0A445MQU6</accession>
<dbReference type="Pfam" id="PF17657">
    <property type="entry name" value="DNA_pol3_finger"/>
    <property type="match status" value="1"/>
</dbReference>
<evidence type="ECO:0000256" key="3">
    <source>
        <dbReference type="ARBA" id="ARBA00022695"/>
    </source>
</evidence>
<gene>
    <name evidence="10" type="ORF">PITCH_A1070009</name>
</gene>
<evidence type="ECO:0000256" key="5">
    <source>
        <dbReference type="ARBA" id="ARBA00022932"/>
    </source>
</evidence>
<dbReference type="PANTHER" id="PTHR32294">
    <property type="entry name" value="DNA POLYMERASE III SUBUNIT ALPHA"/>
    <property type="match status" value="1"/>
</dbReference>
<dbReference type="AlphaFoldDB" id="A0A445MQU6"/>
<comment type="catalytic activity">
    <reaction evidence="6">
        <text>DNA(n) + a 2'-deoxyribonucleoside 5'-triphosphate = DNA(n+1) + diphosphate</text>
        <dbReference type="Rhea" id="RHEA:22508"/>
        <dbReference type="Rhea" id="RHEA-COMP:17339"/>
        <dbReference type="Rhea" id="RHEA-COMP:17340"/>
        <dbReference type="ChEBI" id="CHEBI:33019"/>
        <dbReference type="ChEBI" id="CHEBI:61560"/>
        <dbReference type="ChEBI" id="CHEBI:173112"/>
        <dbReference type="EC" id="2.7.7.7"/>
    </reaction>
</comment>
<dbReference type="EMBL" id="OJIN01000010">
    <property type="protein sequence ID" value="SPD71835.1"/>
    <property type="molecule type" value="Genomic_DNA"/>
</dbReference>
<organism evidence="10">
    <name type="scientific">uncultured Desulfobacterium sp</name>
    <dbReference type="NCBI Taxonomy" id="201089"/>
    <lineage>
        <taxon>Bacteria</taxon>
        <taxon>Pseudomonadati</taxon>
        <taxon>Thermodesulfobacteriota</taxon>
        <taxon>Desulfobacteria</taxon>
        <taxon>Desulfobacterales</taxon>
        <taxon>Desulfobacteriaceae</taxon>
        <taxon>Desulfobacterium</taxon>
        <taxon>environmental samples</taxon>
    </lineage>
</organism>
<dbReference type="InterPro" id="IPR029460">
    <property type="entry name" value="DNAPol_HHH"/>
</dbReference>
<dbReference type="GO" id="GO:0003887">
    <property type="term" value="F:DNA-directed DNA polymerase activity"/>
    <property type="evidence" value="ECO:0007669"/>
    <property type="project" value="UniProtKB-KW"/>
</dbReference>
<evidence type="ECO:0000256" key="6">
    <source>
        <dbReference type="ARBA" id="ARBA00049244"/>
    </source>
</evidence>
<evidence type="ECO:0000259" key="7">
    <source>
        <dbReference type="Pfam" id="PF07733"/>
    </source>
</evidence>
<dbReference type="GO" id="GO:0006260">
    <property type="term" value="P:DNA replication"/>
    <property type="evidence" value="ECO:0007669"/>
    <property type="project" value="UniProtKB-KW"/>
</dbReference>